<dbReference type="GO" id="GO:0019899">
    <property type="term" value="F:enzyme binding"/>
    <property type="evidence" value="ECO:0007669"/>
    <property type="project" value="UniProtKB-ARBA"/>
</dbReference>
<dbReference type="PROSITE" id="PS50003">
    <property type="entry name" value="PH_DOMAIN"/>
    <property type="match status" value="1"/>
</dbReference>
<keyword evidence="8" id="KW-0067">ATP-binding</keyword>
<dbReference type="InterPro" id="IPR003598">
    <property type="entry name" value="Ig_sub2"/>
</dbReference>
<evidence type="ECO:0000256" key="16">
    <source>
        <dbReference type="SAM" id="MobiDB-lite"/>
    </source>
</evidence>
<dbReference type="SUPFAM" id="SSF56112">
    <property type="entry name" value="Protein kinase-like (PK-like)"/>
    <property type="match status" value="2"/>
</dbReference>
<dbReference type="SUPFAM" id="SSF50729">
    <property type="entry name" value="PH domain-like"/>
    <property type="match status" value="1"/>
</dbReference>
<feature type="coiled-coil region" evidence="15">
    <location>
        <begin position="39"/>
        <end position="115"/>
    </location>
</feature>
<feature type="domain" description="Ig-like" evidence="20">
    <location>
        <begin position="2135"/>
        <end position="2263"/>
    </location>
</feature>
<evidence type="ECO:0000256" key="1">
    <source>
        <dbReference type="ARBA" id="ARBA00004123"/>
    </source>
</evidence>
<dbReference type="InterPro" id="IPR036116">
    <property type="entry name" value="FN3_sf"/>
</dbReference>
<dbReference type="InterPro" id="IPR003599">
    <property type="entry name" value="Ig_sub"/>
</dbReference>
<dbReference type="SMART" id="SM00060">
    <property type="entry name" value="FN3"/>
    <property type="match status" value="2"/>
</dbReference>
<dbReference type="FunFam" id="2.60.40.10:FF:000873">
    <property type="entry name" value="Muscle M-line assembly protein unc-89"/>
    <property type="match status" value="1"/>
</dbReference>
<dbReference type="Pfam" id="PF22697">
    <property type="entry name" value="SOS1_NGEF_PH"/>
    <property type="match status" value="1"/>
</dbReference>
<organism evidence="22 23">
    <name type="scientific">Melipona bicolor</name>
    <dbReference type="NCBI Taxonomy" id="60889"/>
    <lineage>
        <taxon>Eukaryota</taxon>
        <taxon>Metazoa</taxon>
        <taxon>Ecdysozoa</taxon>
        <taxon>Arthropoda</taxon>
        <taxon>Hexapoda</taxon>
        <taxon>Insecta</taxon>
        <taxon>Pterygota</taxon>
        <taxon>Neoptera</taxon>
        <taxon>Endopterygota</taxon>
        <taxon>Hymenoptera</taxon>
        <taxon>Apocrita</taxon>
        <taxon>Aculeata</taxon>
        <taxon>Apoidea</taxon>
        <taxon>Anthophila</taxon>
        <taxon>Apidae</taxon>
        <taxon>Melipona</taxon>
    </lineage>
</organism>
<evidence type="ECO:0000256" key="7">
    <source>
        <dbReference type="ARBA" id="ARBA00022741"/>
    </source>
</evidence>
<dbReference type="SUPFAM" id="SSF48065">
    <property type="entry name" value="DBL homology domain (DH-domain)"/>
    <property type="match status" value="1"/>
</dbReference>
<dbReference type="PROSITE" id="PS50835">
    <property type="entry name" value="IG_LIKE"/>
    <property type="match status" value="19"/>
</dbReference>
<evidence type="ECO:0000256" key="11">
    <source>
        <dbReference type="ARBA" id="ARBA00023179"/>
    </source>
</evidence>
<dbReference type="Pfam" id="PF00069">
    <property type="entry name" value="Pkinase"/>
    <property type="match status" value="2"/>
</dbReference>
<evidence type="ECO:0000259" key="19">
    <source>
        <dbReference type="PROSITE" id="PS50011"/>
    </source>
</evidence>
<evidence type="ECO:0000313" key="22">
    <source>
        <dbReference type="EMBL" id="KAK1133134.1"/>
    </source>
</evidence>
<dbReference type="FunFam" id="2.60.40.10:FF:001381">
    <property type="entry name" value="Uncharacterized protein, isoform C"/>
    <property type="match status" value="1"/>
</dbReference>
<evidence type="ECO:0008006" key="24">
    <source>
        <dbReference type="Google" id="ProtNLM"/>
    </source>
</evidence>
<dbReference type="GO" id="GO:0008104">
    <property type="term" value="P:intracellular protein localization"/>
    <property type="evidence" value="ECO:0007669"/>
    <property type="project" value="UniProtKB-ARBA"/>
</dbReference>
<feature type="domain" description="Ig-like" evidence="20">
    <location>
        <begin position="2655"/>
        <end position="2746"/>
    </location>
</feature>
<proteinExistence type="inferred from homology"/>
<dbReference type="GO" id="GO:0005524">
    <property type="term" value="F:ATP binding"/>
    <property type="evidence" value="ECO:0007669"/>
    <property type="project" value="UniProtKB-KW"/>
</dbReference>
<dbReference type="Pfam" id="PF00621">
    <property type="entry name" value="RhoGEF"/>
    <property type="match status" value="1"/>
</dbReference>
<keyword evidence="23" id="KW-1185">Reference proteome</keyword>
<feature type="domain" description="Ig-like" evidence="20">
    <location>
        <begin position="2751"/>
        <end position="2840"/>
    </location>
</feature>
<evidence type="ECO:0000256" key="3">
    <source>
        <dbReference type="ARBA" id="ARBA00006692"/>
    </source>
</evidence>
<evidence type="ECO:0000259" key="21">
    <source>
        <dbReference type="PROSITE" id="PS50853"/>
    </source>
</evidence>
<evidence type="ECO:0000256" key="2">
    <source>
        <dbReference type="ARBA" id="ARBA00004355"/>
    </source>
</evidence>
<evidence type="ECO:0000313" key="23">
    <source>
        <dbReference type="Proteomes" id="UP001177670"/>
    </source>
</evidence>
<dbReference type="Gene3D" id="2.30.29.30">
    <property type="entry name" value="Pleckstrin-homology domain (PH domain)/Phosphotyrosine-binding domain (PTB)"/>
    <property type="match status" value="1"/>
</dbReference>
<protein>
    <recommendedName>
        <fullName evidence="24">Muscle M-line assembly protein unc-89</fullName>
    </recommendedName>
</protein>
<feature type="domain" description="Ig-like" evidence="20">
    <location>
        <begin position="3145"/>
        <end position="3235"/>
    </location>
</feature>
<dbReference type="Pfam" id="PF00041">
    <property type="entry name" value="fn3"/>
    <property type="match status" value="1"/>
</dbReference>
<dbReference type="InterPro" id="IPR035899">
    <property type="entry name" value="DBL_dom_sf"/>
</dbReference>
<dbReference type="PANTHER" id="PTHR47633">
    <property type="entry name" value="IMMUNOGLOBULIN"/>
    <property type="match status" value="1"/>
</dbReference>
<dbReference type="FunFam" id="2.60.40.10:FF:000940">
    <property type="entry name" value="Muscle M-line assembly protein unc-89"/>
    <property type="match status" value="1"/>
</dbReference>
<dbReference type="FunFam" id="2.60.40.10:FF:000031">
    <property type="entry name" value="Myosin-binding protein C, slow type"/>
    <property type="match status" value="1"/>
</dbReference>
<evidence type="ECO:0000256" key="6">
    <source>
        <dbReference type="ARBA" id="ARBA00022737"/>
    </source>
</evidence>
<reference evidence="22" key="1">
    <citation type="submission" date="2021-10" db="EMBL/GenBank/DDBJ databases">
        <title>Melipona bicolor Genome sequencing and assembly.</title>
        <authorList>
            <person name="Araujo N.S."/>
            <person name="Arias M.C."/>
        </authorList>
    </citation>
    <scope>NUCLEOTIDE SEQUENCE</scope>
    <source>
        <strain evidence="22">USP_2M_L1-L4_2017</strain>
        <tissue evidence="22">Whole body</tissue>
    </source>
</reference>
<sequence length="5147" mass="579572">MLSRDCDTVLFRLKQGKNVSVDFKNLEDFENLYDGLGPSQEVLKERERLEAEAKRRKRKRQAGLSYAKRIFEEKERAAEEEELRQTKQLKLRSVKEETQEEMKEETWKNVNLKQARTRACNFISVTKPLKGAEKSLPETLDWNSFQDTNQPSMQPIVDKLPTPIKVEPQIVEQSATTSCTSPISESTGGFEAISIVKPLTPLKIEPDAALQSAIRDIPASGLKEVSNVNMKLLQAGEEAIEQLPRVEEIPELVQKLGKGKVTTQHNVKGLKLDIKSAQRFITGQTMQTPNGPIFVPGQTLQTPQGPAFVPGLTVNTPDGPLLVAGQILNLKEQDNKETPVFIAGQTLATEQGHRFLQGQTFHTNEGARFVQGQTVLTDDGPKFVAGQVTKDGTFIPGQTIHTPDGPRFMPGQTITDNHGEQIFVPGQSVRINETWEFIPGQSIETPTGEMKFVSGQTIPTCQGLQFVPGQYVISNSGENYFMPGIVKDTESGSTFVPGMTLDTPKGQKFVEGQVVRTPMGEKFLPGRTRITDKGIEFAAASTFDEVVFYDAGPVGMPVDPKTATVSIQQSEIFGHMVQTEKGVEFFPEGEKKLPEGKRIVPGQLVKGGKDGPRFVPGVMAEDGFLPGQIVMTEKGEQFVPGQVIDTSTGPKFVPGQMVETRTGTKFVPGQTVDTADGPRFVPGQIVETKAGPTFIPGQVISTDDEGSRFVPGQVVDTPDGPRFVPGRVVESGELGVTFVPGQIVQTEEGPRFVAPDLTDTPEGELEFSVQGFEVTPEELKLLRPQNLHYNSHVQHQGETSIDARMLRQLSEAGLSVGRKVTTDLPAVDVDVDPKAVALEHALVMAEKLGLRGTTAVKMAQIVSTVAQLAKNIAIQQEQQLEENCIESKFINGVKSPVINDDRNGEEQENDENDYWLKDAVKIAMTSAVLAIMSHSMENGNDSKQDFIYSSISEAFNVLLRQRDSSVDQSVEEILQILLVPQNRSNLCQSALLDLLESKNNKVNILKSTVGSQSLKEDVVLDRLSMVLEEEHGTDLIGPAFRTVSRNDPELVSRVLRKVSEEVSTIVTEKEAAETVHKAIVQAVRESSEIHVQELLNDEGGNVREMLLQAVGLARALGMSNIASTLLAVISDEKSTQVLAGDRVTLDVLKRLTVMRKLAEERPSFMNALTQLCSDPELARTDPRLRTLVRESAALMIVPEEGPLQSSTDVPSILLQSDNSLAMEEFLLRRNHKPSTIFMILKQGMQAVVPREASRSVLTGEVAYTVLDEDGIHHFEPLHVFSALQLTRPTAHRFSMYCCPVAKEEDVDVEIMSTFTGTTSMASSLDGSGTGTYQRQECNGIVLSKSDKSFGQSGSRENTPSLRRLSNFQDNYFERKSLDNYIVVKDYKNETDGFSVNVGDIVEALEYADPAKKIKLDPDLEIGGEIGETLDNSAAWHKLSVRPRRKYADPRARSIPRSSSDSNIQRVYVRTADSREGWLPMSILMQTALSEDSALGHRPEDSQYRREAVVKELVETEEEFGRDLQQVVERYLKHLDNPDVPRIVRDNKDIIFTNLKQIADFHNTSFGRVLIEGVKYYADQPRMLGKTFLRLERDFDKHVAYCRDEPAAQEFLQMNDAVREYFEELSQTLRDDKSLSEHLKLPIQRINDYQLLLKELVKYSTRLGENCDDLQKALELMLGIPHRATDNKFISNIEGYKGNIHKLGRLLTHEWYTVIDKDGKSKERYLFLFKARILICKVRRISEDRSVFVLKDIIRLPDVEVKDHPDDIRSFELHNPASPAYPITLVAHKDPVKAYWLKEIRQYASDVVALAEHAADDLQLTEVIETKEEIKGNPGTPPQKATENPGPKAEGNPEPKKAEGNPGPEKENPGPNPGESAEKRKDNPENPDSKQVEKEGADMSRRYSSSRYSSSSKVVEEYSSVSSSAAYMESSVSQSSAVRVESSSYQAGNSIETRSNTARIEGGSGVGKPVFVKTLQGSSVEPIPENNVELIHAVAGEMTVFECTLLHTDATTRVQWLKDNKPLEDRLADRLTASATGKTFRLQLQNVLESDSGIYIARAMNSEGQATCTAQLIVQQLTPEEKQARAEANAPIFLVRLKDTELLENTYLRFMVKVKGDPNPEMKFFKDDVLIDENHPRVKVVTEQADTGFYELVISDVQKQDAGKYSCTAKNKFGEASCEATVTVSDEKMLYLPEDFLEPGMEPKLTWLRDGKPFDPEERFKVLFQDDEDTLALVFQHVKPEDAGLYTCVAQTSTGNISCSAELTVQGAVHQLLKEPERPKLCSESRHSEVSAGGSAMLELQIRGYPKPDIKWSKDGEEIVAGGKYKYLWEDEESMSLVIKNVTAKDAGTYTIRAKNELGEDTTQIELIVKSAPKVTKKQTDTTVNISETSTMVVQIEATPAPEVKWYKDGQELQEDSRISIVKEGSETYKLILRNARLDDSGSYSIVARNEVNQTTEIWKLKVLSPPKITKRLGESQILDQGNVLTLFVEVDSLMPPSIKWYRNGELVVEDSRIKMTREGKKFILKITGIVTEDTGIYKAEVSSDHGVVTDETEIQVRGLPRFKTKLHDITVNEGEKNVEFKVEIDGCPKPSIRWYIGDVEITEKHKDYVRTEEDNFVKLFISDVKGEMKGKYTCKLKNEFGEVENSSTLIVNTRPRLLKKLSDQRINEGDTLKLIFEVGGTPDPEVKWFKDGKEVSTDARIKITRDSKRQESYNLTVTLVKGSDAGIYEVRAENELGFVTSKSKVMILTPPHIIKTTLTDRTIYETQTIVFDITATSLPRADGKWFKDGKPLRTGNRIKIGSTGEHFSLELKKATIEDEGVYTCMFTNKLGEDSAEGYLTVETVDELRRPKFIEPLNDVDAAKGKDGLFKATFTADPIPEITWYFKGEEIPADDRRLKSTVDHKPANDKLTETTVTLSVPKCSKDDTGEYTLKLINKYGEAEANAVLNLLRVPEIQEFKDVVPSVGESFTWEAIIKGNPKPDITWTKDGAVLEQGDRFDFTEDKRNNRFRLIIKDVAVEDKGIYHLTAKNYLGEANGQATLTPHTETPNFLKNLANVACKHRDDVELKIRVSGIPKPRITWLKDDEEIKEDDRHRITTHVDGIVDSIYSITTFSQSDIGRIKCRATNVAGSAQTTCNLTMQLIAPSFSNLLPKSTEVDEGDPLELKVKIDGSPIPEIVWYKDGEKIVPNEHIKIETLPDGNTKLTIDCVKPTDCGAYKLVVSNPSGEQSSLCAVAIKPARRKPSFSKSLEDTKAVVGQLLKLEAQVVAFPNPQVQWFKDGIPLRHSKEIYFMNEPNGVIGLRIDHVRPEDAGVYSMTVSNSLGEITGSAKVEIEEKEKRPEFTTTLQPLSIVEGFPAKLAVKVLGKPTPQLQWFKNGEEIIPDGNHIKTITLPDGTQALIIDKVTPEDAGEYKVIAGNTEGTSSCKGTISVLGKLLPDQPEEKPGFVSPMRDVYVEEGQPLNLSAYFTGNPIPEISWSKDGAPLQPSDRLSVSCDGKKTELEINPCEPKDAGVYECRVSNPLGEDSTKSTANVKKTSQPPSFMQTFKDLQQLPSFDAKFLARVTGVPQPDITWYFNDRLISHDDDKYKIKRDGDACCLYVKDCTYDDAGTYKCKAVNRGGEAECAANLAVVDKIGKIEKAEPPSFLKKIGDCEIYKGMPAKFTACITGIPEPSFEWFQNGVKLWQTDRIRTEQEGSLLRLIIHNADELDAGKYTLKITNPHGEDSCTADLIYESLEPRAKRALGDQYTDFDKYRKSGVPLPLADRPIISRMMDRHLTLSWKPSIPIGPRIPVTYQVEMCELPDGDWFTARTGIRSCVCDIRNLEPFRDYKFRIRVENKYGISDPSPFAQTYRAKLEPDPPKFFPYLPPGIDFRPETSPYFPKDFDIERPPHDNYAQAPRFLRQEHDTQYGVKNHNCNLFWFVYGYPKPKMTYYFNDELIESGGRYDQSYTRNGQATLFINRMLERDEGMYEAVATNEHGEARQRVRLRIAEYPTFIQRPEETIVMIRRVGQLMAKITGVPYPEIKWYKDWKPLTTSSRIRIEFVEPDTTLLVISDTIAKDEGLYSVSARNVAGCISCSVMLHVEENEQEYGYRTYRRKSDIRPRHDKLLDDLYDLGDELGRGTQGVTYHAVERSTGKNYAAKVMHGKGELRPYMYNEIEMMNCLNHRKLLRLHDAYETDKSVTLIIELAAGGELVDTLTKQAYYTEVEIAGYIRQLLWGLDYMHDNYFAHLGLTLGDLLISHTGGDDLKICDFGLTRKIVSSKLMTLTYGMPEYVAPEVTNNEGVSFGADMWSVGIITYILLSGISPFRGNNDMETILKVRKGHWEFDDRWKSISEEAKDFIRSLLLYDVDKRMDVVTALKHPWLNYADRSPLDLYKIPSENLKNYYKLYRDWYNNASCRTWFRRRKLSTAFEHPSKMIYPPAHKYTPEPEERPYTPIKRPPVKPWEDQISYGEPLDTEIGIIKSESHYQNGPDTYLLQLRDTDFPVRLREYMKVACNRSPGFSRTIAEDNFDWRAPIIRERRRFTDIMDEEIDDERRARISRYGSPDTFTLRRLKHELGTRLDSYAEAEAMLESKKEGHLPFFREKPQIKPIEEGKPAYLACLAVGKPKPAIQWYKNDLMIQETNRVKVTEDEDGRSILSFNPTKEHDVGSYKVVARNSLGQTAVRARLVEAVVPSGLDSPEVAEVSDTEILVRWKQPKRDGNSPVLCYSLQYKEGDSVDWIDIASNIDHEFYLIRNLKPDTSYNFRLAARNRIGWSEKCVPSKLIKTKLPGCPKVQITRAMRHLQELTESGQEITLDEDKPHMDYSIEEHPIEWSTDTNLSNKYSFISEIHRGQFSVVLKGVDKSSDRVIIAKILELNTQTEKQVNREFEALRSLRHERIALLEAAYKAQGSPIAVFILEKLQGADILTYFSSKHEYTENCVAIAMTQILDGLQYLHWRGYCHLDIQPDNIVMSNVRSVQVKLVDMGSARLVSKLGTLVPKAGHPEYRAPEVYNEEAAHPQTDIWMVGVLMYVLLSGVSPFRGNDPDETRQNILFVRYRFEHLYKELSQEATRFLMLVFKRAPSKRPMVEECHEHRWLQLSDFMIKKRERAVFLGNRLKEYSEEYHEEKSKIASENQSLASESLLGSTQKLIRSTSIQDELLTTF</sequence>
<name>A0AA40G8N4_9HYME</name>
<dbReference type="FunFam" id="2.60.40.10:FF:000145">
    <property type="entry name" value="Myosin light chain kinase, smooth muscle"/>
    <property type="match status" value="2"/>
</dbReference>
<dbReference type="PROSITE" id="PS50853">
    <property type="entry name" value="FN3"/>
    <property type="match status" value="2"/>
</dbReference>
<dbReference type="GO" id="GO:0060298">
    <property type="term" value="P:positive regulation of sarcomere organization"/>
    <property type="evidence" value="ECO:0007669"/>
    <property type="project" value="UniProtKB-ARBA"/>
</dbReference>
<feature type="compositionally biased region" description="Low complexity" evidence="16">
    <location>
        <begin position="1901"/>
        <end position="1914"/>
    </location>
</feature>
<evidence type="ECO:0000256" key="4">
    <source>
        <dbReference type="ARBA" id="ARBA00022443"/>
    </source>
</evidence>
<dbReference type="SMART" id="SM00409">
    <property type="entry name" value="IG"/>
    <property type="match status" value="21"/>
</dbReference>
<dbReference type="FunFam" id="2.60.40.10:FF:000519">
    <property type="entry name" value="Muscle M-line assembly protein unc-89"/>
    <property type="match status" value="1"/>
</dbReference>
<dbReference type="FunFam" id="1.20.900.10:FF:000033">
    <property type="entry name" value="Muscle M-line assembly protein unc-89-like Protein"/>
    <property type="match status" value="1"/>
</dbReference>
<evidence type="ECO:0000256" key="14">
    <source>
        <dbReference type="ARBA" id="ARBA00037833"/>
    </source>
</evidence>
<feature type="domain" description="Fibronectin type-III" evidence="21">
    <location>
        <begin position="4675"/>
        <end position="4772"/>
    </location>
</feature>
<comment type="subcellular location">
    <subcellularLocation>
        <location evidence="2">Cytoplasm</location>
        <location evidence="2">Myofibril</location>
        <location evidence="2">Sarcomere</location>
        <location evidence="2">I band</location>
    </subcellularLocation>
    <subcellularLocation>
        <location evidence="14">Cytoplasm</location>
        <location evidence="14">Myofibril</location>
        <location evidence="14">Sarcomere</location>
        <location evidence="14">M line</location>
    </subcellularLocation>
    <subcellularLocation>
        <location evidence="1">Nucleus</location>
    </subcellularLocation>
</comment>
<dbReference type="InterPro" id="IPR000219">
    <property type="entry name" value="DH_dom"/>
</dbReference>
<dbReference type="InterPro" id="IPR007110">
    <property type="entry name" value="Ig-like_dom"/>
</dbReference>
<keyword evidence="4" id="KW-0728">SH3 domain</keyword>
<feature type="compositionally biased region" description="Basic and acidic residues" evidence="16">
    <location>
        <begin position="1850"/>
        <end position="1867"/>
    </location>
</feature>
<gene>
    <name evidence="22" type="ORF">K0M31_014489</name>
</gene>
<comment type="caution">
    <text evidence="22">The sequence shown here is derived from an EMBL/GenBank/DDBJ whole genome shotgun (WGS) entry which is preliminary data.</text>
</comment>
<feature type="domain" description="Ig-like" evidence="20">
    <location>
        <begin position="3993"/>
        <end position="4070"/>
    </location>
</feature>
<keyword evidence="10" id="KW-1015">Disulfide bond</keyword>
<dbReference type="GO" id="GO:0003779">
    <property type="term" value="F:actin binding"/>
    <property type="evidence" value="ECO:0007669"/>
    <property type="project" value="UniProtKB-ARBA"/>
</dbReference>
<comment type="similarity">
    <text evidence="3">Belongs to the protein kinase superfamily. CAMK Ser/Thr protein kinase family.</text>
</comment>
<evidence type="ECO:0000256" key="5">
    <source>
        <dbReference type="ARBA" id="ARBA00022490"/>
    </source>
</evidence>
<dbReference type="FunFam" id="2.60.40.10:FF:000107">
    <property type="entry name" value="Myosin, light chain kinase a"/>
    <property type="match status" value="4"/>
</dbReference>
<dbReference type="PANTHER" id="PTHR47633:SF3">
    <property type="entry name" value="STRIATED MUSCLE PREFERENTIALLY EXPRESSED PROTEIN KINASE"/>
    <property type="match status" value="1"/>
</dbReference>
<feature type="domain" description="DH" evidence="18">
    <location>
        <begin position="1504"/>
        <end position="1686"/>
    </location>
</feature>
<dbReference type="Gene3D" id="3.30.200.20">
    <property type="entry name" value="Phosphorylase Kinase, domain 1"/>
    <property type="match status" value="2"/>
</dbReference>
<feature type="domain" description="PH" evidence="17">
    <location>
        <begin position="1698"/>
        <end position="1804"/>
    </location>
</feature>
<dbReference type="SMART" id="SM00325">
    <property type="entry name" value="RhoGEF"/>
    <property type="match status" value="1"/>
</dbReference>
<dbReference type="GO" id="GO:0004672">
    <property type="term" value="F:protein kinase activity"/>
    <property type="evidence" value="ECO:0007669"/>
    <property type="project" value="InterPro"/>
</dbReference>
<dbReference type="InterPro" id="IPR003961">
    <property type="entry name" value="FN3_dom"/>
</dbReference>
<dbReference type="Gene3D" id="1.10.510.10">
    <property type="entry name" value="Transferase(Phosphotransferase) domain 1"/>
    <property type="match status" value="2"/>
</dbReference>
<dbReference type="GO" id="GO:0045989">
    <property type="term" value="P:positive regulation of striated muscle contraction"/>
    <property type="evidence" value="ECO:0007669"/>
    <property type="project" value="UniProtKB-ARBA"/>
</dbReference>
<dbReference type="FunFam" id="2.60.40.10:FF:000345">
    <property type="entry name" value="Muscle M-line assembly protein unc-89"/>
    <property type="match status" value="3"/>
</dbReference>
<keyword evidence="7" id="KW-0547">Nucleotide-binding</keyword>
<feature type="compositionally biased region" description="Basic and acidic residues" evidence="16">
    <location>
        <begin position="1875"/>
        <end position="1900"/>
    </location>
</feature>
<evidence type="ECO:0000256" key="15">
    <source>
        <dbReference type="SAM" id="Coils"/>
    </source>
</evidence>
<feature type="domain" description="Ig-like" evidence="20">
    <location>
        <begin position="3243"/>
        <end position="3332"/>
    </location>
</feature>
<dbReference type="SMART" id="SM00408">
    <property type="entry name" value="IGc2"/>
    <property type="match status" value="20"/>
</dbReference>
<dbReference type="FunFam" id="2.60.40.10:FF:000344">
    <property type="entry name" value="Muscle M-line assembly protein unc-89"/>
    <property type="match status" value="1"/>
</dbReference>
<evidence type="ECO:0000259" key="17">
    <source>
        <dbReference type="PROSITE" id="PS50003"/>
    </source>
</evidence>
<feature type="domain" description="Ig-like" evidence="20">
    <location>
        <begin position="2466"/>
        <end position="2555"/>
    </location>
</feature>
<evidence type="ECO:0000259" key="18">
    <source>
        <dbReference type="PROSITE" id="PS50010"/>
    </source>
</evidence>
<dbReference type="SUPFAM" id="SSF48726">
    <property type="entry name" value="Immunoglobulin"/>
    <property type="match status" value="21"/>
</dbReference>
<feature type="domain" description="Ig-like" evidence="20">
    <location>
        <begin position="2850"/>
        <end position="2948"/>
    </location>
</feature>
<dbReference type="FunFam" id="2.30.29.30:FF:000519">
    <property type="entry name" value="Muscle M-line assembly protein unc-89-like Protein"/>
    <property type="match status" value="1"/>
</dbReference>
<feature type="domain" description="Ig-like" evidence="20">
    <location>
        <begin position="2560"/>
        <end position="2650"/>
    </location>
</feature>
<feature type="domain" description="Ig-like" evidence="20">
    <location>
        <begin position="4582"/>
        <end position="4671"/>
    </location>
</feature>
<dbReference type="Gene3D" id="1.20.900.10">
    <property type="entry name" value="Dbl homology (DH) domain"/>
    <property type="match status" value="1"/>
</dbReference>
<dbReference type="InterPro" id="IPR001849">
    <property type="entry name" value="PH_domain"/>
</dbReference>
<dbReference type="Pfam" id="PF07679">
    <property type="entry name" value="I-set"/>
    <property type="match status" value="21"/>
</dbReference>
<dbReference type="CDD" id="cd00063">
    <property type="entry name" value="FN3"/>
    <property type="match status" value="2"/>
</dbReference>
<dbReference type="CDD" id="cd13325">
    <property type="entry name" value="PH_unc89"/>
    <property type="match status" value="1"/>
</dbReference>
<feature type="domain" description="Protein kinase" evidence="19">
    <location>
        <begin position="4826"/>
        <end position="5080"/>
    </location>
</feature>
<evidence type="ECO:0000256" key="8">
    <source>
        <dbReference type="ARBA" id="ARBA00022840"/>
    </source>
</evidence>
<evidence type="ECO:0000256" key="12">
    <source>
        <dbReference type="ARBA" id="ARBA00023242"/>
    </source>
</evidence>
<dbReference type="PROSITE" id="PS50010">
    <property type="entry name" value="DH_2"/>
    <property type="match status" value="1"/>
</dbReference>
<feature type="domain" description="Fibronectin type-III" evidence="21">
    <location>
        <begin position="3758"/>
        <end position="3858"/>
    </location>
</feature>
<feature type="domain" description="Ig-like" evidence="20">
    <location>
        <begin position="3444"/>
        <end position="3534"/>
    </location>
</feature>
<keyword evidence="9 15" id="KW-0175">Coiled coil</keyword>
<dbReference type="InterPro" id="IPR036179">
    <property type="entry name" value="Ig-like_dom_sf"/>
</dbReference>
<keyword evidence="12" id="KW-0539">Nucleus</keyword>
<feature type="region of interest" description="Disordered" evidence="16">
    <location>
        <begin position="1827"/>
        <end position="1914"/>
    </location>
</feature>
<dbReference type="GO" id="GO:0031430">
    <property type="term" value="C:M band"/>
    <property type="evidence" value="ECO:0007669"/>
    <property type="project" value="UniProtKB-SubCell"/>
</dbReference>
<dbReference type="InterPro" id="IPR011993">
    <property type="entry name" value="PH-like_dom_sf"/>
</dbReference>
<dbReference type="GO" id="GO:0005085">
    <property type="term" value="F:guanyl-nucleotide exchange factor activity"/>
    <property type="evidence" value="ECO:0007669"/>
    <property type="project" value="InterPro"/>
</dbReference>
<keyword evidence="13" id="KW-0393">Immunoglobulin domain</keyword>
<dbReference type="InterPro" id="IPR011009">
    <property type="entry name" value="Kinase-like_dom_sf"/>
</dbReference>
<feature type="domain" description="Ig-like" evidence="20">
    <location>
        <begin position="2953"/>
        <end position="3042"/>
    </location>
</feature>
<dbReference type="FunFam" id="2.60.40.10:FF:000796">
    <property type="entry name" value="Muscle M-line assembly protein unc-89"/>
    <property type="match status" value="1"/>
</dbReference>
<evidence type="ECO:0000256" key="10">
    <source>
        <dbReference type="ARBA" id="ARBA00023157"/>
    </source>
</evidence>
<dbReference type="Proteomes" id="UP001177670">
    <property type="component" value="Unassembled WGS sequence"/>
</dbReference>
<feature type="domain" description="Ig-like" evidence="20">
    <location>
        <begin position="2372"/>
        <end position="2456"/>
    </location>
</feature>
<dbReference type="GO" id="GO:0040017">
    <property type="term" value="P:positive regulation of locomotion"/>
    <property type="evidence" value="ECO:0007669"/>
    <property type="project" value="UniProtKB-ARBA"/>
</dbReference>
<evidence type="ECO:0000259" key="20">
    <source>
        <dbReference type="PROSITE" id="PS50835"/>
    </source>
</evidence>
<dbReference type="FunFam" id="2.60.40.10:FF:000425">
    <property type="entry name" value="Myosin light chain kinase"/>
    <property type="match status" value="2"/>
</dbReference>
<dbReference type="GO" id="GO:0031674">
    <property type="term" value="C:I band"/>
    <property type="evidence" value="ECO:0007669"/>
    <property type="project" value="UniProtKB-SubCell"/>
</dbReference>
<dbReference type="FunFam" id="2.60.40.10:FF:000802">
    <property type="entry name" value="Muscle M-line assembly protein unc-89"/>
    <property type="match status" value="1"/>
</dbReference>
<dbReference type="GO" id="GO:0005634">
    <property type="term" value="C:nucleus"/>
    <property type="evidence" value="ECO:0007669"/>
    <property type="project" value="UniProtKB-SubCell"/>
</dbReference>
<feature type="domain" description="Ig-like" evidence="20">
    <location>
        <begin position="2278"/>
        <end position="2367"/>
    </location>
</feature>
<evidence type="ECO:0000256" key="9">
    <source>
        <dbReference type="ARBA" id="ARBA00023054"/>
    </source>
</evidence>
<dbReference type="FunFam" id="2.60.40.10:FF:001036">
    <property type="entry name" value="Muscle M-line assembly protein unc-89"/>
    <property type="match status" value="1"/>
</dbReference>
<dbReference type="InterPro" id="IPR013098">
    <property type="entry name" value="Ig_I-set"/>
</dbReference>
<dbReference type="SUPFAM" id="SSF49265">
    <property type="entry name" value="Fibronectin type III"/>
    <property type="match status" value="1"/>
</dbReference>
<dbReference type="EMBL" id="JAHYIQ010000004">
    <property type="protein sequence ID" value="KAK1133134.1"/>
    <property type="molecule type" value="Genomic_DNA"/>
</dbReference>
<dbReference type="InterPro" id="IPR013783">
    <property type="entry name" value="Ig-like_fold"/>
</dbReference>
<dbReference type="GO" id="GO:0045214">
    <property type="term" value="P:sarcomere organization"/>
    <property type="evidence" value="ECO:0007669"/>
    <property type="project" value="UniProtKB-ARBA"/>
</dbReference>
<evidence type="ECO:0000256" key="13">
    <source>
        <dbReference type="ARBA" id="ARBA00023319"/>
    </source>
</evidence>
<feature type="domain" description="Ig-like" evidence="20">
    <location>
        <begin position="1983"/>
        <end position="2072"/>
    </location>
</feature>
<dbReference type="PROSITE" id="PS50011">
    <property type="entry name" value="PROTEIN_KINASE_DOM"/>
    <property type="match status" value="2"/>
</dbReference>
<dbReference type="InterPro" id="IPR000719">
    <property type="entry name" value="Prot_kinase_dom"/>
</dbReference>
<dbReference type="InterPro" id="IPR055251">
    <property type="entry name" value="SOS1_NGEF_PH"/>
</dbReference>
<dbReference type="CDD" id="cd00160">
    <property type="entry name" value="RhoGEF"/>
    <property type="match status" value="1"/>
</dbReference>
<feature type="domain" description="Ig-like" evidence="20">
    <location>
        <begin position="3643"/>
        <end position="3731"/>
    </location>
</feature>
<feature type="domain" description="Ig-like" evidence="20">
    <location>
        <begin position="3540"/>
        <end position="3629"/>
    </location>
</feature>
<feature type="domain" description="Ig-like" evidence="20">
    <location>
        <begin position="3048"/>
        <end position="3139"/>
    </location>
</feature>
<dbReference type="Gene3D" id="2.60.40.10">
    <property type="entry name" value="Immunoglobulins"/>
    <property type="match status" value="23"/>
</dbReference>
<keyword evidence="11" id="KW-0514">Muscle protein</keyword>
<feature type="domain" description="Protein kinase" evidence="19">
    <location>
        <begin position="4113"/>
        <end position="4365"/>
    </location>
</feature>
<keyword evidence="5" id="KW-0963">Cytoplasm</keyword>
<feature type="domain" description="Ig-like" evidence="20">
    <location>
        <begin position="3340"/>
        <end position="3430"/>
    </location>
</feature>
<keyword evidence="6" id="KW-0677">Repeat</keyword>
<accession>A0AA40G8N4</accession>